<dbReference type="Pfam" id="PF12833">
    <property type="entry name" value="HTH_18"/>
    <property type="match status" value="1"/>
</dbReference>
<feature type="domain" description="HTH araC/xylS-type" evidence="4">
    <location>
        <begin position="166"/>
        <end position="264"/>
    </location>
</feature>
<keyword evidence="6" id="KW-1185">Reference proteome</keyword>
<evidence type="ECO:0000256" key="1">
    <source>
        <dbReference type="ARBA" id="ARBA00023015"/>
    </source>
</evidence>
<dbReference type="InterPro" id="IPR054015">
    <property type="entry name" value="ExsA-like_N"/>
</dbReference>
<evidence type="ECO:0000313" key="5">
    <source>
        <dbReference type="EMBL" id="TDQ10213.1"/>
    </source>
</evidence>
<proteinExistence type="predicted"/>
<keyword evidence="1" id="KW-0805">Transcription regulation</keyword>
<sequence length="264" mass="31301">MLTKFDTIKSCYIGPQISPEQFVREHFFLYLLKGNISGFDGRKKYLMRVGDYCIVRKNHLAKYNKQKIDGQFEKVVVVFDELFLDEFQKKHKIAVTPQDSSDAFIILKKEKRVPDFINSLFSYYQESGEIDNDFLDVKREELLLILLKSNPPLSDIFFDFGIPEKINLEEFMNRNYKFNISTERFAYLTGRSISAFKRDFKKIFNDTPGHWLIQKRLEEAYFLIERKGKKSSDIYMDLGFEDLSHFSFTFKKKFGLVPSEVKQR</sequence>
<evidence type="ECO:0000256" key="2">
    <source>
        <dbReference type="ARBA" id="ARBA00023125"/>
    </source>
</evidence>
<dbReference type="Proteomes" id="UP000295620">
    <property type="component" value="Unassembled WGS sequence"/>
</dbReference>
<protein>
    <submittedName>
        <fullName evidence="5">AraC-like DNA-binding protein</fullName>
    </submittedName>
</protein>
<dbReference type="OrthoDB" id="4480133at2"/>
<dbReference type="SUPFAM" id="SSF46689">
    <property type="entry name" value="Homeodomain-like"/>
    <property type="match status" value="1"/>
</dbReference>
<dbReference type="Gene3D" id="1.10.10.60">
    <property type="entry name" value="Homeodomain-like"/>
    <property type="match status" value="1"/>
</dbReference>
<dbReference type="AlphaFoldDB" id="A0A4R6SYA5"/>
<dbReference type="SMART" id="SM00342">
    <property type="entry name" value="HTH_ARAC"/>
    <property type="match status" value="1"/>
</dbReference>
<dbReference type="InterPro" id="IPR018060">
    <property type="entry name" value="HTH_AraC"/>
</dbReference>
<dbReference type="PANTHER" id="PTHR43280">
    <property type="entry name" value="ARAC-FAMILY TRANSCRIPTIONAL REGULATOR"/>
    <property type="match status" value="1"/>
</dbReference>
<dbReference type="InterPro" id="IPR009057">
    <property type="entry name" value="Homeodomain-like_sf"/>
</dbReference>
<dbReference type="Pfam" id="PF22200">
    <property type="entry name" value="ExsA_N"/>
    <property type="match status" value="1"/>
</dbReference>
<dbReference type="GO" id="GO:0043565">
    <property type="term" value="F:sequence-specific DNA binding"/>
    <property type="evidence" value="ECO:0007669"/>
    <property type="project" value="InterPro"/>
</dbReference>
<dbReference type="PROSITE" id="PS01124">
    <property type="entry name" value="HTH_ARAC_FAMILY_2"/>
    <property type="match status" value="1"/>
</dbReference>
<dbReference type="GO" id="GO:0003700">
    <property type="term" value="F:DNA-binding transcription factor activity"/>
    <property type="evidence" value="ECO:0007669"/>
    <property type="project" value="InterPro"/>
</dbReference>
<gene>
    <name evidence="5" type="ORF">ATK78_2378</name>
</gene>
<dbReference type="RefSeq" id="WP_133576239.1">
    <property type="nucleotide sequence ID" value="NZ_SNYC01000004.1"/>
</dbReference>
<evidence type="ECO:0000313" key="6">
    <source>
        <dbReference type="Proteomes" id="UP000295620"/>
    </source>
</evidence>
<keyword evidence="2 5" id="KW-0238">DNA-binding</keyword>
<evidence type="ECO:0000259" key="4">
    <source>
        <dbReference type="PROSITE" id="PS01124"/>
    </source>
</evidence>
<dbReference type="EMBL" id="SNYC01000004">
    <property type="protein sequence ID" value="TDQ10213.1"/>
    <property type="molecule type" value="Genomic_DNA"/>
</dbReference>
<name>A0A4R6SYA5_9SPHI</name>
<keyword evidence="3" id="KW-0804">Transcription</keyword>
<evidence type="ECO:0000256" key="3">
    <source>
        <dbReference type="ARBA" id="ARBA00023163"/>
    </source>
</evidence>
<reference evidence="5 6" key="1">
    <citation type="submission" date="2019-03" db="EMBL/GenBank/DDBJ databases">
        <title>Genomic Encyclopedia of Archaeal and Bacterial Type Strains, Phase II (KMG-II): from individual species to whole genera.</title>
        <authorList>
            <person name="Goeker M."/>
        </authorList>
    </citation>
    <scope>NUCLEOTIDE SEQUENCE [LARGE SCALE GENOMIC DNA]</scope>
    <source>
        <strain evidence="5 6">DSM 19035</strain>
    </source>
</reference>
<dbReference type="PANTHER" id="PTHR43280:SF10">
    <property type="entry name" value="REGULATORY PROTEIN POCR"/>
    <property type="match status" value="1"/>
</dbReference>
<accession>A0A4R6SYA5</accession>
<organism evidence="5 6">
    <name type="scientific">Pedobacter metabolipauper</name>
    <dbReference type="NCBI Taxonomy" id="425513"/>
    <lineage>
        <taxon>Bacteria</taxon>
        <taxon>Pseudomonadati</taxon>
        <taxon>Bacteroidota</taxon>
        <taxon>Sphingobacteriia</taxon>
        <taxon>Sphingobacteriales</taxon>
        <taxon>Sphingobacteriaceae</taxon>
        <taxon>Pedobacter</taxon>
    </lineage>
</organism>
<comment type="caution">
    <text evidence="5">The sequence shown here is derived from an EMBL/GenBank/DDBJ whole genome shotgun (WGS) entry which is preliminary data.</text>
</comment>